<dbReference type="Gene3D" id="3.30.70.640">
    <property type="entry name" value="Molybdopterin cofactor biosynthesis C (MoaC) domain"/>
    <property type="match status" value="1"/>
</dbReference>
<dbReference type="AlphaFoldDB" id="A0A644WEB8"/>
<dbReference type="PANTHER" id="PTHR22960">
    <property type="entry name" value="MOLYBDOPTERIN COFACTOR SYNTHESIS PROTEIN A"/>
    <property type="match status" value="1"/>
</dbReference>
<dbReference type="EC" id="4.6.1.17" evidence="3"/>
<dbReference type="InterPro" id="IPR023045">
    <property type="entry name" value="MoaC"/>
</dbReference>
<dbReference type="NCBIfam" id="NF006870">
    <property type="entry name" value="PRK09364.1"/>
    <property type="match status" value="1"/>
</dbReference>
<dbReference type="Pfam" id="PF01967">
    <property type="entry name" value="MoaC"/>
    <property type="match status" value="1"/>
</dbReference>
<dbReference type="InterPro" id="IPR050105">
    <property type="entry name" value="MoCo_biosynth_MoaA/MoaC"/>
</dbReference>
<evidence type="ECO:0000256" key="1">
    <source>
        <dbReference type="ARBA" id="ARBA00001637"/>
    </source>
</evidence>
<accession>A0A644WEB8</accession>
<dbReference type="GO" id="GO:0061799">
    <property type="term" value="F:cyclic pyranopterin monophosphate synthase activity"/>
    <property type="evidence" value="ECO:0007669"/>
    <property type="project" value="UniProtKB-EC"/>
</dbReference>
<keyword evidence="4" id="KW-0501">Molybdenum cofactor biosynthesis</keyword>
<protein>
    <recommendedName>
        <fullName evidence="3">cyclic pyranopterin monophosphate synthase</fullName>
        <ecNumber evidence="3">4.6.1.17</ecNumber>
    </recommendedName>
</protein>
<proteinExistence type="predicted"/>
<dbReference type="InterPro" id="IPR036522">
    <property type="entry name" value="MoaC_sf"/>
</dbReference>
<dbReference type="PANTHER" id="PTHR22960:SF29">
    <property type="entry name" value="CYCLIC PYRANOPTERIN MONOPHOSPHATE SYNTHASE"/>
    <property type="match status" value="1"/>
</dbReference>
<name>A0A644WEB8_9ZZZZ</name>
<dbReference type="GO" id="GO:0006777">
    <property type="term" value="P:Mo-molybdopterin cofactor biosynthetic process"/>
    <property type="evidence" value="ECO:0007669"/>
    <property type="project" value="UniProtKB-KW"/>
</dbReference>
<evidence type="ECO:0000256" key="4">
    <source>
        <dbReference type="ARBA" id="ARBA00023150"/>
    </source>
</evidence>
<comment type="catalytic activity">
    <reaction evidence="1">
        <text>(8S)-3',8-cyclo-7,8-dihydroguanosine 5'-triphosphate = cyclic pyranopterin phosphate + diphosphate</text>
        <dbReference type="Rhea" id="RHEA:49580"/>
        <dbReference type="ChEBI" id="CHEBI:33019"/>
        <dbReference type="ChEBI" id="CHEBI:59648"/>
        <dbReference type="ChEBI" id="CHEBI:131766"/>
        <dbReference type="EC" id="4.6.1.17"/>
    </reaction>
</comment>
<organism evidence="8">
    <name type="scientific">bioreactor metagenome</name>
    <dbReference type="NCBI Taxonomy" id="1076179"/>
    <lineage>
        <taxon>unclassified sequences</taxon>
        <taxon>metagenomes</taxon>
        <taxon>ecological metagenomes</taxon>
    </lineage>
</organism>
<gene>
    <name evidence="8" type="primary">moaC2_2</name>
    <name evidence="8" type="ORF">SDC9_48441</name>
</gene>
<feature type="domain" description="Molybdopterin cofactor biosynthesis C (MoaC)" evidence="7">
    <location>
        <begin position="24"/>
        <end position="156"/>
    </location>
</feature>
<comment type="pathway">
    <text evidence="2">Cofactor biosynthesis; molybdopterin biosynthesis.</text>
</comment>
<dbReference type="SUPFAM" id="SSF55040">
    <property type="entry name" value="Molybdenum cofactor biosynthesis protein C, MoaC"/>
    <property type="match status" value="1"/>
</dbReference>
<evidence type="ECO:0000256" key="2">
    <source>
        <dbReference type="ARBA" id="ARBA00005046"/>
    </source>
</evidence>
<evidence type="ECO:0000256" key="3">
    <source>
        <dbReference type="ARBA" id="ARBA00012575"/>
    </source>
</evidence>
<dbReference type="UniPathway" id="UPA00344"/>
<evidence type="ECO:0000313" key="8">
    <source>
        <dbReference type="EMBL" id="MPM02196.1"/>
    </source>
</evidence>
<evidence type="ECO:0000256" key="5">
    <source>
        <dbReference type="ARBA" id="ARBA00023239"/>
    </source>
</evidence>
<dbReference type="InterPro" id="IPR002820">
    <property type="entry name" value="Mopterin_CF_biosynth-C_dom"/>
</dbReference>
<evidence type="ECO:0000256" key="6">
    <source>
        <dbReference type="SAM" id="MobiDB-lite"/>
    </source>
</evidence>
<feature type="region of interest" description="Disordered" evidence="6">
    <location>
        <begin position="1"/>
        <end position="21"/>
    </location>
</feature>
<dbReference type="EMBL" id="VSSQ01000851">
    <property type="protein sequence ID" value="MPM02196.1"/>
    <property type="molecule type" value="Genomic_DNA"/>
</dbReference>
<dbReference type="NCBIfam" id="TIGR00581">
    <property type="entry name" value="moaC"/>
    <property type="match status" value="1"/>
</dbReference>
<keyword evidence="5 8" id="KW-0456">Lyase</keyword>
<reference evidence="8" key="1">
    <citation type="submission" date="2019-08" db="EMBL/GenBank/DDBJ databases">
        <authorList>
            <person name="Kucharzyk K."/>
            <person name="Murdoch R.W."/>
            <person name="Higgins S."/>
            <person name="Loffler F."/>
        </authorList>
    </citation>
    <scope>NUCLEOTIDE SEQUENCE</scope>
</reference>
<evidence type="ECO:0000259" key="7">
    <source>
        <dbReference type="Pfam" id="PF01967"/>
    </source>
</evidence>
<comment type="caution">
    <text evidence="8">The sequence shown here is derived from an EMBL/GenBank/DDBJ whole genome shotgun (WGS) entry which is preliminary data.</text>
</comment>
<dbReference type="CDD" id="cd01420">
    <property type="entry name" value="MoaC_PE"/>
    <property type="match status" value="1"/>
</dbReference>
<sequence>MAEDKNSKNGKMLTHTDEKGRANMVDVGAKPVSARKATARGRILLSPETIALIRENGLKKGDLLTVAQIAGIMAAKKTPELIPLCHQLNLNKADVKITVQDDGVTAEGSASCNGNTGVEMEALTAVSVALLTIYDMCKAVDKSMIITNIELLSKSKEEIK</sequence>
<dbReference type="InterPro" id="IPR047594">
    <property type="entry name" value="MoaC_bact/euk"/>
</dbReference>